<evidence type="ECO:0000313" key="2">
    <source>
        <dbReference type="Proteomes" id="UP000530564"/>
    </source>
</evidence>
<evidence type="ECO:0000313" key="1">
    <source>
        <dbReference type="EMBL" id="MBB3891454.1"/>
    </source>
</evidence>
<keyword evidence="2" id="KW-1185">Reference proteome</keyword>
<evidence type="ECO:0008006" key="3">
    <source>
        <dbReference type="Google" id="ProtNLM"/>
    </source>
</evidence>
<sequence length="70" mass="7875">MTKIRYLGVTDPKAAFETLRPYHRALIALQTKCRPFGTDYLILAAAQKALETAAYHFTRDTAFYSGKPHG</sequence>
<dbReference type="Proteomes" id="UP000530564">
    <property type="component" value="Unassembled WGS sequence"/>
</dbReference>
<comment type="caution">
    <text evidence="1">The sequence shown here is derived from an EMBL/GenBank/DDBJ whole genome shotgun (WGS) entry which is preliminary data.</text>
</comment>
<name>A0A839ZZK4_9CAUL</name>
<accession>A0A839ZZK4</accession>
<dbReference type="RefSeq" id="WP_183772304.1">
    <property type="nucleotide sequence ID" value="NZ_JACIDK010000002.1"/>
</dbReference>
<protein>
    <recommendedName>
        <fullName evidence="3">HEPN domain-containing protein</fullName>
    </recommendedName>
</protein>
<dbReference type="EMBL" id="JACIDK010000002">
    <property type="protein sequence ID" value="MBB3891454.1"/>
    <property type="molecule type" value="Genomic_DNA"/>
</dbReference>
<proteinExistence type="predicted"/>
<organism evidence="1 2">
    <name type="scientific">Phenylobacterium haematophilum</name>
    <dbReference type="NCBI Taxonomy" id="98513"/>
    <lineage>
        <taxon>Bacteria</taxon>
        <taxon>Pseudomonadati</taxon>
        <taxon>Pseudomonadota</taxon>
        <taxon>Alphaproteobacteria</taxon>
        <taxon>Caulobacterales</taxon>
        <taxon>Caulobacteraceae</taxon>
        <taxon>Phenylobacterium</taxon>
    </lineage>
</organism>
<gene>
    <name evidence="1" type="ORF">GGQ61_002171</name>
</gene>
<reference evidence="1 2" key="1">
    <citation type="submission" date="2020-08" db="EMBL/GenBank/DDBJ databases">
        <title>Genomic Encyclopedia of Type Strains, Phase IV (KMG-IV): sequencing the most valuable type-strain genomes for metagenomic binning, comparative biology and taxonomic classification.</title>
        <authorList>
            <person name="Goeker M."/>
        </authorList>
    </citation>
    <scope>NUCLEOTIDE SEQUENCE [LARGE SCALE GENOMIC DNA]</scope>
    <source>
        <strain evidence="1 2">DSM 21793</strain>
    </source>
</reference>
<dbReference type="AlphaFoldDB" id="A0A839ZZK4"/>